<evidence type="ECO:0000313" key="22">
    <source>
        <dbReference type="EMBL" id="ROT92145.1"/>
    </source>
</evidence>
<dbReference type="GO" id="GO:0009088">
    <property type="term" value="P:threonine biosynthetic process"/>
    <property type="evidence" value="ECO:0007669"/>
    <property type="project" value="UniProtKB-UniPathway"/>
</dbReference>
<comment type="similarity">
    <text evidence="4 19">Belongs to the homoserine dehydrogenase family.</text>
</comment>
<dbReference type="SUPFAM" id="SSF55021">
    <property type="entry name" value="ACT-like"/>
    <property type="match status" value="1"/>
</dbReference>
<dbReference type="PANTHER" id="PTHR43331:SF1">
    <property type="entry name" value="HOMOSERINE DEHYDROGENASE"/>
    <property type="match status" value="1"/>
</dbReference>
<evidence type="ECO:0000256" key="8">
    <source>
        <dbReference type="ARBA" id="ARBA00022697"/>
    </source>
</evidence>
<feature type="domain" description="ACT" evidence="20">
    <location>
        <begin position="348"/>
        <end position="427"/>
    </location>
</feature>
<protein>
    <recommendedName>
        <fullName evidence="6 18">Homoserine dehydrogenase</fullName>
        <ecNumber evidence="5 18">1.1.1.3</ecNumber>
    </recommendedName>
</protein>
<evidence type="ECO:0000256" key="19">
    <source>
        <dbReference type="RuleBase" id="RU004171"/>
    </source>
</evidence>
<evidence type="ECO:0000259" key="20">
    <source>
        <dbReference type="PROSITE" id="PS51671"/>
    </source>
</evidence>
<dbReference type="UniPathway" id="UPA00051">
    <property type="reaction ID" value="UER00465"/>
</dbReference>
<feature type="binding site" evidence="17">
    <location>
        <position position="103"/>
    </location>
    <ligand>
        <name>NADPH</name>
        <dbReference type="ChEBI" id="CHEBI:57783"/>
    </ligand>
</feature>
<dbReference type="RefSeq" id="WP_087190249.1">
    <property type="nucleotide sequence ID" value="NZ_CP168029.1"/>
</dbReference>
<reference evidence="22" key="2">
    <citation type="journal article" date="2019" name="Int. J. Syst. Evol. Microbiol.">
        <title>Gordonibacter faecihominis is a later heterotypic synonym of Gordonibacter urolithinfaciens.</title>
        <authorList>
            <person name="Danylec N."/>
            <person name="Stoll D.A."/>
            <person name="Huch M."/>
        </authorList>
    </citation>
    <scope>NUCLEOTIDE SEQUENCE</scope>
    <source>
        <strain evidence="22">DSM 27213</strain>
    </source>
</reference>
<dbReference type="PIRSF" id="PIRSF000098">
    <property type="entry name" value="Homoser_dehydrog"/>
    <property type="match status" value="1"/>
</dbReference>
<evidence type="ECO:0000313" key="23">
    <source>
        <dbReference type="Proteomes" id="UP000285258"/>
    </source>
</evidence>
<sequence>MTVKLGLVGTGTVGGGCIDILKSHREEFKRHYGIDVELVRVCSRNPEQAIEHGVEDIFTQDFHDILNDPDIDIVIELIGGTTVARDVVLGALRAGKNVVTANKALMATHGEEVMRTAEEAGKEIAFEASVGGGIPIIDPMKHSLIANRIDSVMGIVNGTTNYMLTRMAEDDMPYADVLAEAQAKGFAEADPTADVDGLDAAAKIAILASIAFNSRVTIDDVHAEGIRHITPLDLEIAKDMGYCVKLLAHAHRTDEGIDVRVHPTMLPLSHQLATVNGVYNAIYVVGDAVGETMFFGEGAGSGPAASAVMGDVLEVARHLQAGIPPFVGCTCTDKLPLVPMEELKTKYYIRFAVADRSGVLAAMAGVFASHDVSVHSVIQRGKKDGNSVDITYVTHTAREKSVRAVLADIAKLDDVLREEPSVIRVED</sequence>
<evidence type="ECO:0000256" key="2">
    <source>
        <dbReference type="ARBA" id="ARBA00005056"/>
    </source>
</evidence>
<dbReference type="InterPro" id="IPR005106">
    <property type="entry name" value="Asp/hSer_DH_NAD-bd"/>
</dbReference>
<dbReference type="SUPFAM" id="SSF51735">
    <property type="entry name" value="NAD(P)-binding Rossmann-fold domains"/>
    <property type="match status" value="1"/>
</dbReference>
<comment type="catalytic activity">
    <reaction evidence="15">
        <text>L-homoserine + NAD(+) = L-aspartate 4-semialdehyde + NADH + H(+)</text>
        <dbReference type="Rhea" id="RHEA:15757"/>
        <dbReference type="ChEBI" id="CHEBI:15378"/>
        <dbReference type="ChEBI" id="CHEBI:57476"/>
        <dbReference type="ChEBI" id="CHEBI:57540"/>
        <dbReference type="ChEBI" id="CHEBI:57945"/>
        <dbReference type="ChEBI" id="CHEBI:537519"/>
        <dbReference type="EC" id="1.1.1.3"/>
    </reaction>
    <physiologicalReaction direction="right-to-left" evidence="15">
        <dbReference type="Rhea" id="RHEA:15759"/>
    </physiologicalReaction>
</comment>
<evidence type="ECO:0000256" key="7">
    <source>
        <dbReference type="ARBA" id="ARBA00022605"/>
    </source>
</evidence>
<dbReference type="Gene3D" id="3.30.360.10">
    <property type="entry name" value="Dihydrodipicolinate Reductase, domain 2"/>
    <property type="match status" value="1"/>
</dbReference>
<dbReference type="AlphaFoldDB" id="A0A1Y4G1Z6"/>
<dbReference type="Pfam" id="PF03447">
    <property type="entry name" value="NAD_binding_3"/>
    <property type="match status" value="1"/>
</dbReference>
<dbReference type="EC" id="1.1.1.3" evidence="5 18"/>
<comment type="pathway">
    <text evidence="2 18">Amino-acid biosynthesis; L-threonine biosynthesis; L-threonine from L-aspartate: step 3/5.</text>
</comment>
<dbReference type="InterPro" id="IPR045865">
    <property type="entry name" value="ACT-like_dom_sf"/>
</dbReference>
<dbReference type="Pfam" id="PF01842">
    <property type="entry name" value="ACT"/>
    <property type="match status" value="1"/>
</dbReference>
<evidence type="ECO:0000256" key="1">
    <source>
        <dbReference type="ARBA" id="ARBA00001920"/>
    </source>
</evidence>
<evidence type="ECO:0000256" key="16">
    <source>
        <dbReference type="PIRSR" id="PIRSR000098-1"/>
    </source>
</evidence>
<evidence type="ECO:0000313" key="21">
    <source>
        <dbReference type="EMBL" id="MSA94144.1"/>
    </source>
</evidence>
<name>A0A1Y4G1Z6_9ACTN</name>
<evidence type="ECO:0000256" key="18">
    <source>
        <dbReference type="RuleBase" id="RU000579"/>
    </source>
</evidence>
<feature type="binding site" evidence="17">
    <location>
        <position position="188"/>
    </location>
    <ligand>
        <name>L-homoserine</name>
        <dbReference type="ChEBI" id="CHEBI:57476"/>
    </ligand>
</feature>
<dbReference type="Gene3D" id="3.40.50.720">
    <property type="entry name" value="NAD(P)-binding Rossmann-like Domain"/>
    <property type="match status" value="1"/>
</dbReference>
<dbReference type="InterPro" id="IPR019811">
    <property type="entry name" value="HDH_CS"/>
</dbReference>
<dbReference type="GO" id="GO:0050661">
    <property type="term" value="F:NADP binding"/>
    <property type="evidence" value="ECO:0007669"/>
    <property type="project" value="InterPro"/>
</dbReference>
<keyword evidence="8 18" id="KW-0791">Threonine biosynthesis</keyword>
<dbReference type="PROSITE" id="PS51671">
    <property type="entry name" value="ACT"/>
    <property type="match status" value="1"/>
</dbReference>
<dbReference type="UniPathway" id="UPA00050">
    <property type="reaction ID" value="UER00063"/>
</dbReference>
<evidence type="ECO:0000256" key="10">
    <source>
        <dbReference type="ARBA" id="ARBA00023002"/>
    </source>
</evidence>
<keyword evidence="10 18" id="KW-0560">Oxidoreductase</keyword>
<evidence type="ECO:0000256" key="4">
    <source>
        <dbReference type="ARBA" id="ARBA00006753"/>
    </source>
</evidence>
<reference evidence="21 24" key="4">
    <citation type="journal article" date="2019" name="Nat. Med.">
        <title>A library of human gut bacterial isolates paired with longitudinal multiomics data enables mechanistic microbiome research.</title>
        <authorList>
            <person name="Poyet M."/>
            <person name="Groussin M."/>
            <person name="Gibbons S.M."/>
            <person name="Avila-Pacheco J."/>
            <person name="Jiang X."/>
            <person name="Kearney S.M."/>
            <person name="Perrotta A.R."/>
            <person name="Berdy B."/>
            <person name="Zhao S."/>
            <person name="Lieberman T.D."/>
            <person name="Swanson P.K."/>
            <person name="Smith M."/>
            <person name="Roesemann S."/>
            <person name="Alexander J.E."/>
            <person name="Rich S.A."/>
            <person name="Livny J."/>
            <person name="Vlamakis H."/>
            <person name="Clish C."/>
            <person name="Bullock K."/>
            <person name="Deik A."/>
            <person name="Scott J."/>
            <person name="Pierce K.A."/>
            <person name="Xavier R.J."/>
            <person name="Alm E.J."/>
        </authorList>
    </citation>
    <scope>NUCLEOTIDE SEQUENCE [LARGE SCALE GENOMIC DNA]</scope>
    <source>
        <strain evidence="21 24">BIOML-A1</strain>
    </source>
</reference>
<evidence type="ECO:0000313" key="24">
    <source>
        <dbReference type="Proteomes" id="UP000462865"/>
    </source>
</evidence>
<gene>
    <name evidence="22" type="ORF">DMP12_01260</name>
    <name evidence="21" type="ORF">GKG38_03530</name>
</gene>
<keyword evidence="9 17" id="KW-0521">NADP</keyword>
<dbReference type="SUPFAM" id="SSF55347">
    <property type="entry name" value="Glyceraldehyde-3-phosphate dehydrogenase-like, C-terminal domain"/>
    <property type="match status" value="1"/>
</dbReference>
<dbReference type="GO" id="GO:0004412">
    <property type="term" value="F:homoserine dehydrogenase activity"/>
    <property type="evidence" value="ECO:0007669"/>
    <property type="project" value="UniProtKB-EC"/>
</dbReference>
<organism evidence="22 23">
    <name type="scientific">Gordonibacter urolithinfaciens</name>
    <dbReference type="NCBI Taxonomy" id="1335613"/>
    <lineage>
        <taxon>Bacteria</taxon>
        <taxon>Bacillati</taxon>
        <taxon>Actinomycetota</taxon>
        <taxon>Coriobacteriia</taxon>
        <taxon>Eggerthellales</taxon>
        <taxon>Eggerthellaceae</taxon>
        <taxon>Gordonibacter</taxon>
    </lineage>
</organism>
<reference evidence="22" key="3">
    <citation type="journal article" date="2019" name="Microbiol. Resour. Announc.">
        <title>Draft Genome Sequences of Type Strains of Gordonibacter faecihominis, Paraeggerthella hongkongensis, Parvibacter caecicola,Slackia equolifaciens, Slackia faecicanis, and Slackia isoflavoniconvertens.</title>
        <authorList>
            <person name="Danylec N."/>
            <person name="Stoll D.A."/>
            <person name="Dotsch A."/>
            <person name="Huch M."/>
        </authorList>
    </citation>
    <scope>NUCLEOTIDE SEQUENCE</scope>
    <source>
        <strain evidence="22">DSM 27213</strain>
    </source>
</reference>
<dbReference type="FunFam" id="3.30.360.10:FF:000005">
    <property type="entry name" value="Homoserine dehydrogenase"/>
    <property type="match status" value="1"/>
</dbReference>
<evidence type="ECO:0000256" key="12">
    <source>
        <dbReference type="ARBA" id="ARBA00023167"/>
    </source>
</evidence>
<dbReference type="InterPro" id="IPR036291">
    <property type="entry name" value="NAD(P)-bd_dom_sf"/>
</dbReference>
<dbReference type="CDD" id="cd04881">
    <property type="entry name" value="ACT_HSDH-Hom"/>
    <property type="match status" value="1"/>
</dbReference>
<evidence type="ECO:0000256" key="9">
    <source>
        <dbReference type="ARBA" id="ARBA00022857"/>
    </source>
</evidence>
<keyword evidence="7 18" id="KW-0028">Amino-acid biosynthesis</keyword>
<dbReference type="EMBL" id="QIBW01000001">
    <property type="protein sequence ID" value="ROT92145.1"/>
    <property type="molecule type" value="Genomic_DNA"/>
</dbReference>
<dbReference type="Proteomes" id="UP000462865">
    <property type="component" value="Unassembled WGS sequence"/>
</dbReference>
<evidence type="ECO:0000256" key="5">
    <source>
        <dbReference type="ARBA" id="ARBA00013213"/>
    </source>
</evidence>
<keyword evidence="11" id="KW-0915">Sodium</keyword>
<comment type="cofactor">
    <cofactor evidence="1">
        <name>a metal cation</name>
        <dbReference type="ChEBI" id="CHEBI:25213"/>
    </cofactor>
</comment>
<comment type="caution">
    <text evidence="22">The sequence shown here is derived from an EMBL/GenBank/DDBJ whole genome shotgun (WGS) entry which is preliminary data.</text>
</comment>
<dbReference type="PROSITE" id="PS51257">
    <property type="entry name" value="PROKAR_LIPOPROTEIN"/>
    <property type="match status" value="1"/>
</dbReference>
<dbReference type="Proteomes" id="UP000285258">
    <property type="component" value="Unassembled WGS sequence"/>
</dbReference>
<dbReference type="GO" id="GO:0009086">
    <property type="term" value="P:methionine biosynthetic process"/>
    <property type="evidence" value="ECO:0007669"/>
    <property type="project" value="UniProtKB-KW"/>
</dbReference>
<evidence type="ECO:0000256" key="13">
    <source>
        <dbReference type="ARBA" id="ARBA00044930"/>
    </source>
</evidence>
<accession>A0A1Y4G1Z6</accession>
<evidence type="ECO:0000256" key="6">
    <source>
        <dbReference type="ARBA" id="ARBA00013376"/>
    </source>
</evidence>
<dbReference type="Pfam" id="PF00742">
    <property type="entry name" value="Homoserine_dh"/>
    <property type="match status" value="1"/>
</dbReference>
<comment type="pathway">
    <text evidence="3 18">Amino-acid biosynthesis; L-methionine biosynthesis via de novo pathway; L-homoserine from L-aspartate: step 3/3.</text>
</comment>
<reference evidence="23" key="1">
    <citation type="submission" date="2018-05" db="EMBL/GenBank/DDBJ databases">
        <title>Genome Sequencing of selected type strains of the family Eggerthellaceae.</title>
        <authorList>
            <person name="Danylec N."/>
            <person name="Stoll D.A."/>
            <person name="Doetsch A."/>
            <person name="Huch M."/>
        </authorList>
    </citation>
    <scope>NUCLEOTIDE SEQUENCE [LARGE SCALE GENOMIC DNA]</scope>
    <source>
        <strain evidence="23">DSM 27213</strain>
    </source>
</reference>
<dbReference type="PANTHER" id="PTHR43331">
    <property type="entry name" value="HOMOSERINE DEHYDROGENASE"/>
    <property type="match status" value="1"/>
</dbReference>
<evidence type="ECO:0000256" key="14">
    <source>
        <dbReference type="ARBA" id="ARBA00048841"/>
    </source>
</evidence>
<dbReference type="InterPro" id="IPR002912">
    <property type="entry name" value="ACT_dom"/>
</dbReference>
<comment type="function">
    <text evidence="13">Catalyzes the conversion of L-aspartate-beta-semialdehyde (L-Asa) to L-homoserine (L-Hse), the third step in the biosynthesis of threonine and methionine from aspartate.</text>
</comment>
<feature type="binding site" evidence="17">
    <location>
        <begin position="8"/>
        <end position="15"/>
    </location>
    <ligand>
        <name>NADP(+)</name>
        <dbReference type="ChEBI" id="CHEBI:58349"/>
    </ligand>
</feature>
<evidence type="ECO:0000256" key="15">
    <source>
        <dbReference type="ARBA" id="ARBA00049031"/>
    </source>
</evidence>
<dbReference type="InterPro" id="IPR016204">
    <property type="entry name" value="HDH"/>
</dbReference>
<dbReference type="Gene3D" id="3.30.70.260">
    <property type="match status" value="1"/>
</dbReference>
<evidence type="ECO:0000256" key="17">
    <source>
        <dbReference type="PIRSR" id="PIRSR000098-2"/>
    </source>
</evidence>
<dbReference type="PROSITE" id="PS01042">
    <property type="entry name" value="HOMOSER_DHGENASE"/>
    <property type="match status" value="1"/>
</dbReference>
<comment type="catalytic activity">
    <reaction evidence="14">
        <text>L-homoserine + NADP(+) = L-aspartate 4-semialdehyde + NADPH + H(+)</text>
        <dbReference type="Rhea" id="RHEA:15761"/>
        <dbReference type="ChEBI" id="CHEBI:15378"/>
        <dbReference type="ChEBI" id="CHEBI:57476"/>
        <dbReference type="ChEBI" id="CHEBI:57783"/>
        <dbReference type="ChEBI" id="CHEBI:58349"/>
        <dbReference type="ChEBI" id="CHEBI:537519"/>
        <dbReference type="EC" id="1.1.1.3"/>
    </reaction>
    <physiologicalReaction direction="right-to-left" evidence="14">
        <dbReference type="Rhea" id="RHEA:15763"/>
    </physiologicalReaction>
</comment>
<evidence type="ECO:0000256" key="11">
    <source>
        <dbReference type="ARBA" id="ARBA00023053"/>
    </source>
</evidence>
<proteinExistence type="inferred from homology"/>
<dbReference type="NCBIfam" id="NF004976">
    <property type="entry name" value="PRK06349.1"/>
    <property type="match status" value="1"/>
</dbReference>
<dbReference type="InterPro" id="IPR001342">
    <property type="entry name" value="HDH_cat"/>
</dbReference>
<dbReference type="EMBL" id="WKZA01000009">
    <property type="protein sequence ID" value="MSA94144.1"/>
    <property type="molecule type" value="Genomic_DNA"/>
</dbReference>
<keyword evidence="12 18" id="KW-0486">Methionine biosynthesis</keyword>
<evidence type="ECO:0000256" key="3">
    <source>
        <dbReference type="ARBA" id="ARBA00005062"/>
    </source>
</evidence>
<feature type="active site" description="Proton donor" evidence="16">
    <location>
        <position position="203"/>
    </location>
</feature>